<proteinExistence type="predicted"/>
<dbReference type="InterPro" id="IPR011990">
    <property type="entry name" value="TPR-like_helical_dom_sf"/>
</dbReference>
<dbReference type="PANTHER" id="PTHR44227:SF3">
    <property type="entry name" value="PROTEIN O-MANNOSYL-TRANSFERASE TMTC4"/>
    <property type="match status" value="1"/>
</dbReference>
<gene>
    <name evidence="3" type="ORF">DOFOFD_07180</name>
</gene>
<dbReference type="RefSeq" id="WP_394819663.1">
    <property type="nucleotide sequence ID" value="NZ_JAWJZY010000002.1"/>
</dbReference>
<keyword evidence="4" id="KW-1185">Reference proteome</keyword>
<dbReference type="InterPro" id="IPR019734">
    <property type="entry name" value="TPR_rpt"/>
</dbReference>
<protein>
    <recommendedName>
        <fullName evidence="5">Tetratricopeptide repeat protein</fullName>
    </recommendedName>
</protein>
<evidence type="ECO:0000313" key="3">
    <source>
        <dbReference type="EMBL" id="MEE8658791.1"/>
    </source>
</evidence>
<evidence type="ECO:0000256" key="2">
    <source>
        <dbReference type="ARBA" id="ARBA00022803"/>
    </source>
</evidence>
<dbReference type="Gene3D" id="1.25.40.10">
    <property type="entry name" value="Tetratricopeptide repeat domain"/>
    <property type="match status" value="1"/>
</dbReference>
<organism evidence="3 4">
    <name type="scientific">Sorlinia euscelidii</name>
    <dbReference type="NCBI Taxonomy" id="3081148"/>
    <lineage>
        <taxon>Bacteria</taxon>
        <taxon>Pseudomonadati</taxon>
        <taxon>Pseudomonadota</taxon>
        <taxon>Alphaproteobacteria</taxon>
        <taxon>Acetobacterales</taxon>
        <taxon>Acetobacteraceae</taxon>
        <taxon>Sorlinia</taxon>
    </lineage>
</organism>
<dbReference type="Pfam" id="PF13181">
    <property type="entry name" value="TPR_8"/>
    <property type="match status" value="1"/>
</dbReference>
<sequence>MRHASQKQNIVDTGMALLASGDLKGAAARFRKVLAQMPDHHDAIHGMACVARAEARPDRAIALIGQVLKEDLTDDNRALYHITLGHALHEAGHIEPARAAFSVATLLTPQDFRAHAGLGEMLVRQYRFKEGAESWKRAAERAAEPIPVWQAYAECLMSLRQFAAAIAPFRLIAETLAENGFAWANLGAALFEAGHMEAAQSALDKAIAQGGDSAYTRVNRALTALALGHFNKAEADMARAQSLAPDDRRIRNNAATLMQQMGQTREAAAIYAALMQGNDAEAPRAAYNLATLRLAEGRMRDGWRLYEARHAVLGRSSSLPPWDGRFGSESILIEAEQGAGDFIQFLRFLPAALARVPVILQADAALHPLIPLNPALDAHLKSGRLLWAGEATASCGIMSLPHLLQIAEPDDTPYLFANAIKAGRSFRVGICWRGSSQYRFDARRSIDPALLAPLFNIPGIDFVSLQKELDDGVEGRPVTQGQLQDWRATASEIQGCDLIISVDTALAHLAGALGKDVWLLNRFGGDWRWLGPRWYRNVTIFNAARAEPPCAAWQPVIDAVCHHLRQRAEQHH</sequence>
<keyword evidence="2" id="KW-0802">TPR repeat</keyword>
<comment type="caution">
    <text evidence="3">The sequence shown here is derived from an EMBL/GenBank/DDBJ whole genome shotgun (WGS) entry which is preliminary data.</text>
</comment>
<dbReference type="InterPro" id="IPR052346">
    <property type="entry name" value="O-mannosyl-transferase_TMTC"/>
</dbReference>
<evidence type="ECO:0000313" key="4">
    <source>
        <dbReference type="Proteomes" id="UP001312908"/>
    </source>
</evidence>
<evidence type="ECO:0008006" key="5">
    <source>
        <dbReference type="Google" id="ProtNLM"/>
    </source>
</evidence>
<dbReference type="SUPFAM" id="SSF81901">
    <property type="entry name" value="HCP-like"/>
    <property type="match status" value="1"/>
</dbReference>
<dbReference type="PANTHER" id="PTHR44227">
    <property type="match status" value="1"/>
</dbReference>
<dbReference type="EMBL" id="JAWJZY010000002">
    <property type="protein sequence ID" value="MEE8658791.1"/>
    <property type="molecule type" value="Genomic_DNA"/>
</dbReference>
<dbReference type="SUPFAM" id="SSF53756">
    <property type="entry name" value="UDP-Glycosyltransferase/glycogen phosphorylase"/>
    <property type="match status" value="1"/>
</dbReference>
<accession>A0ABU7U4B4</accession>
<name>A0ABU7U4B4_9PROT</name>
<dbReference type="Gene3D" id="3.40.50.2000">
    <property type="entry name" value="Glycogen Phosphorylase B"/>
    <property type="match status" value="1"/>
</dbReference>
<dbReference type="SMART" id="SM00028">
    <property type="entry name" value="TPR"/>
    <property type="match status" value="5"/>
</dbReference>
<dbReference type="Pfam" id="PF14559">
    <property type="entry name" value="TPR_19"/>
    <property type="match status" value="1"/>
</dbReference>
<dbReference type="Proteomes" id="UP001312908">
    <property type="component" value="Unassembled WGS sequence"/>
</dbReference>
<evidence type="ECO:0000256" key="1">
    <source>
        <dbReference type="ARBA" id="ARBA00022737"/>
    </source>
</evidence>
<reference evidence="3 4" key="1">
    <citation type="submission" date="2023-10" db="EMBL/GenBank/DDBJ databases">
        <title>Sorlinia euscelidii gen. nov., sp. nov., an acetic acid bacteria isolated from the gut of Euscelidius variegatus emitter.</title>
        <authorList>
            <person name="Michoud G."/>
            <person name="Marasco R."/>
            <person name="Seferji K."/>
            <person name="Gonella E."/>
            <person name="Garuglieri E."/>
            <person name="Alma A."/>
            <person name="Mapelli F."/>
            <person name="Borin S."/>
            <person name="Daffonchio D."/>
            <person name="Crotti E."/>
        </authorList>
    </citation>
    <scope>NUCLEOTIDE SEQUENCE [LARGE SCALE GENOMIC DNA]</scope>
    <source>
        <strain evidence="3 4">EV16P</strain>
    </source>
</reference>
<keyword evidence="1" id="KW-0677">Repeat</keyword>